<proteinExistence type="predicted"/>
<protein>
    <submittedName>
        <fullName evidence="1">Uncharacterized protein</fullName>
    </submittedName>
</protein>
<evidence type="ECO:0000313" key="2">
    <source>
        <dbReference type="Proteomes" id="UP000823941"/>
    </source>
</evidence>
<reference evidence="1 2" key="1">
    <citation type="submission" date="2021-06" db="EMBL/GenBank/DDBJ databases">
        <title>A haploid diamondback moth (Plutella xylostella L.) genome assembly resolves 31 chromosomes and identifies a diamide resistance mutation.</title>
        <authorList>
            <person name="Ward C.M."/>
            <person name="Perry K.D."/>
            <person name="Baker G."/>
            <person name="Powis K."/>
            <person name="Heckel D.G."/>
            <person name="Baxter S.W."/>
        </authorList>
    </citation>
    <scope>NUCLEOTIDE SEQUENCE [LARGE SCALE GENOMIC DNA]</scope>
    <source>
        <strain evidence="1 2">LV</strain>
        <tissue evidence="1">Single pupa</tissue>
    </source>
</reference>
<name>A0ABQ7QRH8_PLUXY</name>
<dbReference type="Proteomes" id="UP000823941">
    <property type="component" value="Chromosome 10"/>
</dbReference>
<dbReference type="EMBL" id="JAHIBW010000010">
    <property type="protein sequence ID" value="KAG7307657.1"/>
    <property type="molecule type" value="Genomic_DNA"/>
</dbReference>
<keyword evidence="2" id="KW-1185">Reference proteome</keyword>
<organism evidence="1 2">
    <name type="scientific">Plutella xylostella</name>
    <name type="common">Diamondback moth</name>
    <name type="synonym">Plutella maculipennis</name>
    <dbReference type="NCBI Taxonomy" id="51655"/>
    <lineage>
        <taxon>Eukaryota</taxon>
        <taxon>Metazoa</taxon>
        <taxon>Ecdysozoa</taxon>
        <taxon>Arthropoda</taxon>
        <taxon>Hexapoda</taxon>
        <taxon>Insecta</taxon>
        <taxon>Pterygota</taxon>
        <taxon>Neoptera</taxon>
        <taxon>Endopterygota</taxon>
        <taxon>Lepidoptera</taxon>
        <taxon>Glossata</taxon>
        <taxon>Ditrysia</taxon>
        <taxon>Yponomeutoidea</taxon>
        <taxon>Plutellidae</taxon>
        <taxon>Plutella</taxon>
    </lineage>
</organism>
<evidence type="ECO:0000313" key="1">
    <source>
        <dbReference type="EMBL" id="KAG7307657.1"/>
    </source>
</evidence>
<comment type="caution">
    <text evidence="1">The sequence shown here is derived from an EMBL/GenBank/DDBJ whole genome shotgun (WGS) entry which is preliminary data.</text>
</comment>
<sequence length="137" mass="14309">MSITPGLAACGLLVEEVPRGPAFNRECGGGGGGGANSRPEEKGHKFLLVTTPSDDRGGGRGARGGAFACTGLYAVRRLGRERCTRCIVARTIRSHAASVHARVCVCVCVGRRLVLKKVVIKEPRFPHATAGMNDPAA</sequence>
<gene>
    <name evidence="1" type="ORF">JYU34_007878</name>
</gene>
<accession>A0ABQ7QRH8</accession>